<organism evidence="2 3">
    <name type="scientific">Otariodibacter oris</name>
    <dbReference type="NCBI Taxonomy" id="1032623"/>
    <lineage>
        <taxon>Bacteria</taxon>
        <taxon>Pseudomonadati</taxon>
        <taxon>Pseudomonadota</taxon>
        <taxon>Gammaproteobacteria</taxon>
        <taxon>Pasteurellales</taxon>
        <taxon>Pasteurellaceae</taxon>
        <taxon>Otariodibacter</taxon>
    </lineage>
</organism>
<evidence type="ECO:0000256" key="1">
    <source>
        <dbReference type="SAM" id="SignalP"/>
    </source>
</evidence>
<sequence>MHFKSLFKPISLLFFALALIACSTTVTDPNIGREDFYQYAKWMDRMEVSLATVLDDQVMSAPAKGEPSPEVKETLSLAMNRQLDNNISTLKALNIRHVEVKQLKDMTLHMLTLSKQMMPLLAKKGAESDPKLAALEKEFDAEEQKSSALFRTLVQRFGLPQ</sequence>
<dbReference type="EMBL" id="RBJC01000012">
    <property type="protein sequence ID" value="RKR70510.1"/>
    <property type="molecule type" value="Genomic_DNA"/>
</dbReference>
<dbReference type="Proteomes" id="UP000280099">
    <property type="component" value="Unassembled WGS sequence"/>
</dbReference>
<accession>A0A420XEJ7</accession>
<protein>
    <recommendedName>
        <fullName evidence="4">Lipoprotein</fullName>
    </recommendedName>
</protein>
<dbReference type="AlphaFoldDB" id="A0A420XEJ7"/>
<reference evidence="2 3" key="1">
    <citation type="submission" date="2018-10" db="EMBL/GenBank/DDBJ databases">
        <title>Genomic Encyclopedia of Type Strains, Phase IV (KMG-IV): sequencing the most valuable type-strain genomes for metagenomic binning, comparative biology and taxonomic classification.</title>
        <authorList>
            <person name="Goeker M."/>
        </authorList>
    </citation>
    <scope>NUCLEOTIDE SEQUENCE [LARGE SCALE GENOMIC DNA]</scope>
    <source>
        <strain evidence="2 3">DSM 23800</strain>
    </source>
</reference>
<comment type="caution">
    <text evidence="2">The sequence shown here is derived from an EMBL/GenBank/DDBJ whole genome shotgun (WGS) entry which is preliminary data.</text>
</comment>
<evidence type="ECO:0000313" key="2">
    <source>
        <dbReference type="EMBL" id="RKR70510.1"/>
    </source>
</evidence>
<feature type="signal peptide" evidence="1">
    <location>
        <begin position="1"/>
        <end position="23"/>
    </location>
</feature>
<gene>
    <name evidence="2" type="ORF">DES31_1954</name>
</gene>
<name>A0A420XEJ7_9PAST</name>
<keyword evidence="3" id="KW-1185">Reference proteome</keyword>
<evidence type="ECO:0000313" key="3">
    <source>
        <dbReference type="Proteomes" id="UP000280099"/>
    </source>
</evidence>
<keyword evidence="1" id="KW-0732">Signal</keyword>
<evidence type="ECO:0008006" key="4">
    <source>
        <dbReference type="Google" id="ProtNLM"/>
    </source>
</evidence>
<feature type="chain" id="PRO_5019511426" description="Lipoprotein" evidence="1">
    <location>
        <begin position="24"/>
        <end position="161"/>
    </location>
</feature>
<proteinExistence type="predicted"/>
<dbReference type="PROSITE" id="PS51257">
    <property type="entry name" value="PROKAR_LIPOPROTEIN"/>
    <property type="match status" value="1"/>
</dbReference>
<dbReference type="RefSeq" id="WP_121124406.1">
    <property type="nucleotide sequence ID" value="NZ_CP016604.1"/>
</dbReference>